<accession>A0A2A2IDD5</accession>
<dbReference type="RefSeq" id="WP_095655591.1">
    <property type="nucleotide sequence ID" value="NZ_NPOA01000007.1"/>
</dbReference>
<comment type="caution">
    <text evidence="1">The sequence shown here is derived from an EMBL/GenBank/DDBJ whole genome shotgun (WGS) entry which is preliminary data.</text>
</comment>
<organism evidence="1 2">
    <name type="scientific">Virgibacillus profundi</name>
    <dbReference type="NCBI Taxonomy" id="2024555"/>
    <lineage>
        <taxon>Bacteria</taxon>
        <taxon>Bacillati</taxon>
        <taxon>Bacillota</taxon>
        <taxon>Bacilli</taxon>
        <taxon>Bacillales</taxon>
        <taxon>Bacillaceae</taxon>
        <taxon>Virgibacillus</taxon>
    </lineage>
</organism>
<evidence type="ECO:0008006" key="3">
    <source>
        <dbReference type="Google" id="ProtNLM"/>
    </source>
</evidence>
<dbReference type="OrthoDB" id="2361368at2"/>
<proteinExistence type="predicted"/>
<gene>
    <name evidence="1" type="ORF">CIL05_10995</name>
</gene>
<evidence type="ECO:0000313" key="2">
    <source>
        <dbReference type="Proteomes" id="UP000218887"/>
    </source>
</evidence>
<reference evidence="1 2" key="1">
    <citation type="submission" date="2017-08" db="EMBL/GenBank/DDBJ databases">
        <title>Virgibacillus indicus sp. nov. and Virgibacillus profoundi sp. nov, two moderately halophilic bacteria isolated from marine sediment by using the Microfluidic Streak Plate.</title>
        <authorList>
            <person name="Xu B."/>
            <person name="Hu B."/>
            <person name="Wang J."/>
            <person name="Zhu Y."/>
            <person name="Huang L."/>
            <person name="Du W."/>
            <person name="Huang Y."/>
        </authorList>
    </citation>
    <scope>NUCLEOTIDE SEQUENCE [LARGE SCALE GENOMIC DNA]</scope>
    <source>
        <strain evidence="1 2">IO3-P3-H5</strain>
    </source>
</reference>
<dbReference type="Proteomes" id="UP000218887">
    <property type="component" value="Unassembled WGS sequence"/>
</dbReference>
<keyword evidence="2" id="KW-1185">Reference proteome</keyword>
<dbReference type="AlphaFoldDB" id="A0A2A2IDD5"/>
<sequence length="99" mass="11885">MAFGLKRDELKQWKKDVESGKIAFLTHFWIDDRFPGCNTVTKVGCNDLKKLKEWGSTHGLNENWIHYDEKYPHFDLFGEHQKEILLHEKQWGHIEKFKL</sequence>
<dbReference type="EMBL" id="NPOA01000007">
    <property type="protein sequence ID" value="PAV29388.1"/>
    <property type="molecule type" value="Genomic_DNA"/>
</dbReference>
<name>A0A2A2IDD5_9BACI</name>
<protein>
    <recommendedName>
        <fullName evidence="3">YneQ</fullName>
    </recommendedName>
</protein>
<evidence type="ECO:0000313" key="1">
    <source>
        <dbReference type="EMBL" id="PAV29388.1"/>
    </source>
</evidence>